<dbReference type="AlphaFoldDB" id="A0A5C3PDE5"/>
<reference evidence="2 3" key="1">
    <citation type="journal article" date="2019" name="Nat. Ecol. Evol.">
        <title>Megaphylogeny resolves global patterns of mushroom evolution.</title>
        <authorList>
            <person name="Varga T."/>
            <person name="Krizsan K."/>
            <person name="Foldi C."/>
            <person name="Dima B."/>
            <person name="Sanchez-Garcia M."/>
            <person name="Sanchez-Ramirez S."/>
            <person name="Szollosi G.J."/>
            <person name="Szarkandi J.G."/>
            <person name="Papp V."/>
            <person name="Albert L."/>
            <person name="Andreopoulos W."/>
            <person name="Angelini C."/>
            <person name="Antonin V."/>
            <person name="Barry K.W."/>
            <person name="Bougher N.L."/>
            <person name="Buchanan P."/>
            <person name="Buyck B."/>
            <person name="Bense V."/>
            <person name="Catcheside P."/>
            <person name="Chovatia M."/>
            <person name="Cooper J."/>
            <person name="Damon W."/>
            <person name="Desjardin D."/>
            <person name="Finy P."/>
            <person name="Geml J."/>
            <person name="Haridas S."/>
            <person name="Hughes K."/>
            <person name="Justo A."/>
            <person name="Karasinski D."/>
            <person name="Kautmanova I."/>
            <person name="Kiss B."/>
            <person name="Kocsube S."/>
            <person name="Kotiranta H."/>
            <person name="LaButti K.M."/>
            <person name="Lechner B.E."/>
            <person name="Liimatainen K."/>
            <person name="Lipzen A."/>
            <person name="Lukacs Z."/>
            <person name="Mihaltcheva S."/>
            <person name="Morgado L.N."/>
            <person name="Niskanen T."/>
            <person name="Noordeloos M.E."/>
            <person name="Ohm R.A."/>
            <person name="Ortiz-Santana B."/>
            <person name="Ovrebo C."/>
            <person name="Racz N."/>
            <person name="Riley R."/>
            <person name="Savchenko A."/>
            <person name="Shiryaev A."/>
            <person name="Soop K."/>
            <person name="Spirin V."/>
            <person name="Szebenyi C."/>
            <person name="Tomsovsky M."/>
            <person name="Tulloss R.E."/>
            <person name="Uehling J."/>
            <person name="Grigoriev I.V."/>
            <person name="Vagvolgyi C."/>
            <person name="Papp T."/>
            <person name="Martin F.M."/>
            <person name="Miettinen O."/>
            <person name="Hibbett D.S."/>
            <person name="Nagy L.G."/>
        </authorList>
    </citation>
    <scope>NUCLEOTIDE SEQUENCE [LARGE SCALE GENOMIC DNA]</scope>
    <source>
        <strain evidence="2 3">HHB13444</strain>
    </source>
</reference>
<accession>A0A5C3PDE5</accession>
<dbReference type="InParanoid" id="A0A5C3PDE5"/>
<evidence type="ECO:0000256" key="1">
    <source>
        <dbReference type="SAM" id="MobiDB-lite"/>
    </source>
</evidence>
<dbReference type="EMBL" id="ML211158">
    <property type="protein sequence ID" value="TFK87332.1"/>
    <property type="molecule type" value="Genomic_DNA"/>
</dbReference>
<feature type="region of interest" description="Disordered" evidence="1">
    <location>
        <begin position="350"/>
        <end position="373"/>
    </location>
</feature>
<name>A0A5C3PDE5_9APHY</name>
<dbReference type="Proteomes" id="UP000308197">
    <property type="component" value="Unassembled WGS sequence"/>
</dbReference>
<sequence>MDLFIFGRTAFASLLTVVLVLGNPRRVVILSALVRCLPPRTPHGLGFFLQPHVAAVFRSSLHSFLTSDRWLGIPVTSQSIARWTSCFKLFSENLPSETRRGTVSIPHIETTRCSQHLGNALLATCRASDEVGAVGGAALAVRTEPSACDHGEHPDPGDYLLGTASSTLPAVAQQIAKNVLRNSIAFGFAVGFAATPPSIRSVMRRGPKLRSDVGSTSGAEHSANLETGTCIGHMCSPSRHLPLLTGCPLVTSRDSSLYLNAYRLQTVSDRVVRVPALEAQRGTNNGPGDGEPRNHRPLYPAITPAKSRGVNWIGDLCGSSRVDRMRFGSRRLRARTAGVVDPTRARVFRVSAGSSEPRSGEENPGRPSVALCC</sequence>
<proteinExistence type="predicted"/>
<gene>
    <name evidence="2" type="ORF">K466DRAFT_115346</name>
</gene>
<evidence type="ECO:0000313" key="2">
    <source>
        <dbReference type="EMBL" id="TFK87332.1"/>
    </source>
</evidence>
<evidence type="ECO:0000313" key="3">
    <source>
        <dbReference type="Proteomes" id="UP000308197"/>
    </source>
</evidence>
<protein>
    <submittedName>
        <fullName evidence="2">Uncharacterized protein</fullName>
    </submittedName>
</protein>
<organism evidence="2 3">
    <name type="scientific">Polyporus arcularius HHB13444</name>
    <dbReference type="NCBI Taxonomy" id="1314778"/>
    <lineage>
        <taxon>Eukaryota</taxon>
        <taxon>Fungi</taxon>
        <taxon>Dikarya</taxon>
        <taxon>Basidiomycota</taxon>
        <taxon>Agaricomycotina</taxon>
        <taxon>Agaricomycetes</taxon>
        <taxon>Polyporales</taxon>
        <taxon>Polyporaceae</taxon>
        <taxon>Polyporus</taxon>
    </lineage>
</organism>
<keyword evidence="3" id="KW-1185">Reference proteome</keyword>